<comment type="similarity">
    <text evidence="1">Belongs to the CRISPR-associated Csm4 family.</text>
</comment>
<name>A0A8F5C0Y9_9CREN</name>
<dbReference type="GeneID" id="65557064"/>
<dbReference type="InterPro" id="IPR005510">
    <property type="entry name" value="Csm4"/>
</dbReference>
<proteinExistence type="inferred from homology"/>
<keyword evidence="6" id="KW-1185">Reference proteome</keyword>
<keyword evidence="3" id="KW-0694">RNA-binding</keyword>
<gene>
    <name evidence="5" type="ORF">J5U22_01671</name>
</gene>
<dbReference type="GO" id="GO:0051607">
    <property type="term" value="P:defense response to virus"/>
    <property type="evidence" value="ECO:0007669"/>
    <property type="project" value="UniProtKB-KW"/>
</dbReference>
<evidence type="ECO:0000256" key="1">
    <source>
        <dbReference type="ARBA" id="ARBA00005772"/>
    </source>
</evidence>
<reference evidence="5 6" key="1">
    <citation type="journal article" date="2021" name="Environ. Microbiol.">
        <title>New insights into the diversity and evolution of the archaeal mobilome from three complete genomes of Saccharolobus shibatae.</title>
        <authorList>
            <person name="Medvedeva S."/>
            <person name="Brandt D."/>
            <person name="Cvirkaite-Krupovic V."/>
            <person name="Liu Y."/>
            <person name="Severinov K."/>
            <person name="Ishino S."/>
            <person name="Ishino Y."/>
            <person name="Prangishvili D."/>
            <person name="Kalinowski J."/>
            <person name="Krupovic M."/>
        </authorList>
    </citation>
    <scope>NUCLEOTIDE SEQUENCE [LARGE SCALE GENOMIC DNA]</scope>
    <source>
        <strain evidence="5 6">S38A</strain>
    </source>
</reference>
<protein>
    <recommendedName>
        <fullName evidence="2">CRISPR system Cms protein Csm4</fullName>
    </recommendedName>
</protein>
<evidence type="ECO:0000313" key="6">
    <source>
        <dbReference type="Proteomes" id="UP000694036"/>
    </source>
</evidence>
<dbReference type="GO" id="GO:0003723">
    <property type="term" value="F:RNA binding"/>
    <property type="evidence" value="ECO:0007669"/>
    <property type="project" value="UniProtKB-KW"/>
</dbReference>
<organism evidence="5 6">
    <name type="scientific">Saccharolobus shibatae</name>
    <dbReference type="NCBI Taxonomy" id="2286"/>
    <lineage>
        <taxon>Archaea</taxon>
        <taxon>Thermoproteota</taxon>
        <taxon>Thermoprotei</taxon>
        <taxon>Sulfolobales</taxon>
        <taxon>Sulfolobaceae</taxon>
        <taxon>Saccharolobus</taxon>
    </lineage>
</organism>
<dbReference type="Proteomes" id="UP000694036">
    <property type="component" value="Chromosome"/>
</dbReference>
<evidence type="ECO:0000313" key="5">
    <source>
        <dbReference type="EMBL" id="QXJ35124.1"/>
    </source>
</evidence>
<dbReference type="EMBL" id="CP077713">
    <property type="protein sequence ID" value="QXJ35124.1"/>
    <property type="molecule type" value="Genomic_DNA"/>
</dbReference>
<evidence type="ECO:0000256" key="2">
    <source>
        <dbReference type="ARBA" id="ARBA00016109"/>
    </source>
</evidence>
<evidence type="ECO:0000256" key="4">
    <source>
        <dbReference type="ARBA" id="ARBA00023118"/>
    </source>
</evidence>
<dbReference type="NCBIfam" id="TIGR01903">
    <property type="entry name" value="cas5_csm4"/>
    <property type="match status" value="1"/>
</dbReference>
<dbReference type="RefSeq" id="WP_218257798.1">
    <property type="nucleotide sequence ID" value="NZ_CP077713.1"/>
</dbReference>
<keyword evidence="4" id="KW-0051">Antiviral defense</keyword>
<evidence type="ECO:0000256" key="3">
    <source>
        <dbReference type="ARBA" id="ARBA00022884"/>
    </source>
</evidence>
<sequence length="280" mass="32457">MKLIVIRFTSPFKIAERENYIDAITLYRAFIKALSLLGESFDEIKNGEVKFSSMFPIVNNKLYLKIPFKTIQCDSRDMEKELKKIEYIDVGILEEVEPPYRLECRGNEKYAKGINGKEIKLESNYLSSYGDTIVEYKNRMDRLVNSADIYATPSFMPKHEMGFLSTNWNDKLDKALRLLEKLGIGKDRNLGYGRFTVKEIKDYNLSFPEKRQYKYVTGRAYTEHEFLAERLDKVQILGGDISPILFNTLILLPIGSLAKNVKRLLLEKENNIVIIDPILL</sequence>
<dbReference type="AlphaFoldDB" id="A0A8F5C0Y9"/>
<accession>A0A8F5C0Y9</accession>